<organism evidence="3 4">
    <name type="scientific">Cytobacillus firmus</name>
    <name type="common">Bacillus firmus</name>
    <dbReference type="NCBI Taxonomy" id="1399"/>
    <lineage>
        <taxon>Bacteria</taxon>
        <taxon>Bacillati</taxon>
        <taxon>Bacillota</taxon>
        <taxon>Bacilli</taxon>
        <taxon>Bacillales</taxon>
        <taxon>Bacillaceae</taxon>
        <taxon>Cytobacillus</taxon>
    </lineage>
</organism>
<dbReference type="GO" id="GO:0006493">
    <property type="term" value="P:protein O-linked glycosylation"/>
    <property type="evidence" value="ECO:0007669"/>
    <property type="project" value="TreeGrafter"/>
</dbReference>
<proteinExistence type="predicted"/>
<reference evidence="3 4" key="1">
    <citation type="submission" date="2018-06" db="EMBL/GenBank/DDBJ databases">
        <title>Freshwater and sediment microbial communities from various areas in North America, analyzing microbe dynamics in response to fracking.</title>
        <authorList>
            <person name="Lamendella R."/>
        </authorList>
    </citation>
    <scope>NUCLEOTIDE SEQUENCE [LARGE SCALE GENOMIC DNA]</scope>
    <source>
        <strain evidence="3 4">14_TX</strain>
    </source>
</reference>
<dbReference type="EMBL" id="QNSF01000013">
    <property type="protein sequence ID" value="RBP88738.1"/>
    <property type="molecule type" value="Genomic_DNA"/>
</dbReference>
<keyword evidence="1" id="KW-1015">Disulfide bond</keyword>
<dbReference type="Pfam" id="PF00535">
    <property type="entry name" value="Glycos_transf_2"/>
    <property type="match status" value="1"/>
</dbReference>
<comment type="caution">
    <text evidence="3">The sequence shown here is derived from an EMBL/GenBank/DDBJ whole genome shotgun (WGS) entry which is preliminary data.</text>
</comment>
<dbReference type="SUPFAM" id="SSF53448">
    <property type="entry name" value="Nucleotide-diphospho-sugar transferases"/>
    <property type="match status" value="1"/>
</dbReference>
<dbReference type="RefSeq" id="WP_113884769.1">
    <property type="nucleotide sequence ID" value="NZ_QNSF01000013.1"/>
</dbReference>
<evidence type="ECO:0000256" key="1">
    <source>
        <dbReference type="ARBA" id="ARBA00023157"/>
    </source>
</evidence>
<gene>
    <name evidence="3" type="ORF">DFO70_11362</name>
</gene>
<accession>A0A366JNI5</accession>
<dbReference type="Proteomes" id="UP000252731">
    <property type="component" value="Unassembled WGS sequence"/>
</dbReference>
<dbReference type="PANTHER" id="PTHR11675:SF43">
    <property type="entry name" value="POLYPEPTIDE N-ACETYLGALACTOSAMINYLTRANSFERASE 1"/>
    <property type="match status" value="1"/>
</dbReference>
<dbReference type="InterPro" id="IPR029044">
    <property type="entry name" value="Nucleotide-diphossugar_trans"/>
</dbReference>
<dbReference type="PANTHER" id="PTHR11675">
    <property type="entry name" value="N-ACETYLGALACTOSAMINYLTRANSFERASE"/>
    <property type="match status" value="1"/>
</dbReference>
<protein>
    <submittedName>
        <fullName evidence="3">GT2 family glycosyltransferase</fullName>
    </submittedName>
</protein>
<dbReference type="Gene3D" id="3.90.550.10">
    <property type="entry name" value="Spore Coat Polysaccharide Biosynthesis Protein SpsA, Chain A"/>
    <property type="match status" value="1"/>
</dbReference>
<dbReference type="AlphaFoldDB" id="A0A366JNI5"/>
<name>A0A366JNI5_CYTFI</name>
<keyword evidence="3" id="KW-0808">Transferase</keyword>
<dbReference type="InterPro" id="IPR001173">
    <property type="entry name" value="Glyco_trans_2-like"/>
</dbReference>
<dbReference type="OrthoDB" id="396512at2"/>
<keyword evidence="4" id="KW-1185">Reference proteome</keyword>
<sequence length="293" mass="34086">MRPEKLVKTSLILPVKNEGIHIKNTILSILKTKTNHSYEIIVVDDGSEDQCCHFLEEEQEKIKLIKTNSAGAAKARNIGAEHASGKYFIFCDAHMFFKDYFIDSLVAPIENGIADAVNPGIADFMNPEKKGYGYTWNEQLEPKWKTDIKKLSKVPLLAGGCLAISKEVFQYINGFENGFKVWGREDEEISLKLWLMGYRCFAEPKCTVFHVFRTESPPFLITWEDVNYNLLRMAYSHFNEKRVEKCKKLIKFTDPDFVIDRVLKSDVMLQREHYFQKRVHDDDWFMNLFGINF</sequence>
<evidence type="ECO:0000259" key="2">
    <source>
        <dbReference type="Pfam" id="PF00535"/>
    </source>
</evidence>
<dbReference type="GO" id="GO:0004653">
    <property type="term" value="F:polypeptide N-acetylgalactosaminyltransferase activity"/>
    <property type="evidence" value="ECO:0007669"/>
    <property type="project" value="TreeGrafter"/>
</dbReference>
<evidence type="ECO:0000313" key="3">
    <source>
        <dbReference type="EMBL" id="RBP88738.1"/>
    </source>
</evidence>
<evidence type="ECO:0000313" key="4">
    <source>
        <dbReference type="Proteomes" id="UP000252731"/>
    </source>
</evidence>
<feature type="domain" description="Glycosyltransferase 2-like" evidence="2">
    <location>
        <begin position="10"/>
        <end position="170"/>
    </location>
</feature>